<name>A0A9J6AWG1_SOLCO</name>
<dbReference type="GO" id="GO:0046872">
    <property type="term" value="F:metal ion binding"/>
    <property type="evidence" value="ECO:0007669"/>
    <property type="project" value="UniProtKB-KW"/>
</dbReference>
<dbReference type="SUPFAM" id="SSF48484">
    <property type="entry name" value="Lipoxigenase"/>
    <property type="match status" value="1"/>
</dbReference>
<keyword evidence="3" id="KW-0560">Oxidoreductase</keyword>
<evidence type="ECO:0000259" key="4">
    <source>
        <dbReference type="PROSITE" id="PS51393"/>
    </source>
</evidence>
<dbReference type="InterPro" id="IPR036226">
    <property type="entry name" value="LipOase_C_sf"/>
</dbReference>
<evidence type="ECO:0000313" key="5">
    <source>
        <dbReference type="EMBL" id="KAG5568742.1"/>
    </source>
</evidence>
<keyword evidence="7" id="KW-1185">Reference proteome</keyword>
<dbReference type="InterPro" id="IPR013819">
    <property type="entry name" value="LipOase_C"/>
</dbReference>
<sequence>MPTEDPTNEEWEWFLNKLEEALLKCFPSQIQATKVMAILDVLSNHSPDEEYIGEKIEPYWAEDSVINAVFEVFSGKLKELEGIMQIPLSYTYWLPNISIIHLWIQY</sequence>
<dbReference type="EMBL" id="JACXVP010000054">
    <property type="protein sequence ID" value="KAG5568742.1"/>
    <property type="molecule type" value="Genomic_DNA"/>
</dbReference>
<proteinExistence type="predicted"/>
<comment type="caution">
    <text evidence="6">The sequence shown here is derived from an EMBL/GenBank/DDBJ whole genome shotgun (WGS) entry which is preliminary data.</text>
</comment>
<keyword evidence="1" id="KW-0479">Metal-binding</keyword>
<dbReference type="PROSITE" id="PS51393">
    <property type="entry name" value="LIPOXYGENASE_3"/>
    <property type="match status" value="1"/>
</dbReference>
<evidence type="ECO:0000256" key="1">
    <source>
        <dbReference type="ARBA" id="ARBA00022723"/>
    </source>
</evidence>
<evidence type="ECO:0000256" key="2">
    <source>
        <dbReference type="ARBA" id="ARBA00022964"/>
    </source>
</evidence>
<organism evidence="6 7">
    <name type="scientific">Solanum commersonii</name>
    <name type="common">Commerson's wild potato</name>
    <name type="synonym">Commerson's nightshade</name>
    <dbReference type="NCBI Taxonomy" id="4109"/>
    <lineage>
        <taxon>Eukaryota</taxon>
        <taxon>Viridiplantae</taxon>
        <taxon>Streptophyta</taxon>
        <taxon>Embryophyta</taxon>
        <taxon>Tracheophyta</taxon>
        <taxon>Spermatophyta</taxon>
        <taxon>Magnoliopsida</taxon>
        <taxon>eudicotyledons</taxon>
        <taxon>Gunneridae</taxon>
        <taxon>Pentapetalae</taxon>
        <taxon>asterids</taxon>
        <taxon>lamiids</taxon>
        <taxon>Solanales</taxon>
        <taxon>Solanaceae</taxon>
        <taxon>Solanoideae</taxon>
        <taxon>Solaneae</taxon>
        <taxon>Solanum</taxon>
    </lineage>
</organism>
<dbReference type="GO" id="GO:0034440">
    <property type="term" value="P:lipid oxidation"/>
    <property type="evidence" value="ECO:0007669"/>
    <property type="project" value="InterPro"/>
</dbReference>
<evidence type="ECO:0000256" key="3">
    <source>
        <dbReference type="ARBA" id="ARBA00023002"/>
    </source>
</evidence>
<keyword evidence="2" id="KW-0223">Dioxygenase</keyword>
<dbReference type="EMBL" id="JACXVP010000001">
    <property type="protein sequence ID" value="KAG5628594.1"/>
    <property type="molecule type" value="Genomic_DNA"/>
</dbReference>
<dbReference type="Pfam" id="PF00305">
    <property type="entry name" value="Lipoxygenase"/>
    <property type="match status" value="1"/>
</dbReference>
<dbReference type="Proteomes" id="UP000824120">
    <property type="component" value="Chromosome 1"/>
</dbReference>
<feature type="domain" description="Lipoxygenase" evidence="4">
    <location>
        <begin position="1"/>
        <end position="106"/>
    </location>
</feature>
<protein>
    <recommendedName>
        <fullName evidence="4">Lipoxygenase domain-containing protein</fullName>
    </recommendedName>
</protein>
<dbReference type="OrthoDB" id="1292605at2759"/>
<evidence type="ECO:0000313" key="7">
    <source>
        <dbReference type="Proteomes" id="UP000824120"/>
    </source>
</evidence>
<dbReference type="GO" id="GO:0016702">
    <property type="term" value="F:oxidoreductase activity, acting on single donors with incorporation of molecular oxygen, incorporation of two atoms of oxygen"/>
    <property type="evidence" value="ECO:0007669"/>
    <property type="project" value="InterPro"/>
</dbReference>
<reference evidence="6 7" key="1">
    <citation type="submission" date="2020-09" db="EMBL/GenBank/DDBJ databases">
        <title>De no assembly of potato wild relative species, Solanum commersonii.</title>
        <authorList>
            <person name="Cho K."/>
        </authorList>
    </citation>
    <scope>NUCLEOTIDE SEQUENCE [LARGE SCALE GENOMIC DNA]</scope>
    <source>
        <strain evidence="6">LZ3.2</strain>
        <tissue evidence="6">Leaf</tissue>
    </source>
</reference>
<gene>
    <name evidence="6" type="ORF">H5410_000311</name>
    <name evidence="5" type="ORF">H5410_064243</name>
</gene>
<dbReference type="AlphaFoldDB" id="A0A9J6AWG1"/>
<dbReference type="InterPro" id="IPR000907">
    <property type="entry name" value="LipOase"/>
</dbReference>
<accession>A0A9J6AWG1</accession>
<dbReference type="PANTHER" id="PTHR11771">
    <property type="entry name" value="LIPOXYGENASE"/>
    <property type="match status" value="1"/>
</dbReference>
<evidence type="ECO:0000313" key="6">
    <source>
        <dbReference type="EMBL" id="KAG5628594.1"/>
    </source>
</evidence>
<dbReference type="Gene3D" id="1.20.245.10">
    <property type="entry name" value="Lipoxygenase-1, Domain 5"/>
    <property type="match status" value="1"/>
</dbReference>